<dbReference type="CDD" id="cd06170">
    <property type="entry name" value="LuxR_C_like"/>
    <property type="match status" value="1"/>
</dbReference>
<dbReference type="InterPro" id="IPR041664">
    <property type="entry name" value="AAA_16"/>
</dbReference>
<evidence type="ECO:0000256" key="1">
    <source>
        <dbReference type="ARBA" id="ARBA00022741"/>
    </source>
</evidence>
<dbReference type="Proteomes" id="UP001611415">
    <property type="component" value="Unassembled WGS sequence"/>
</dbReference>
<accession>A0ABW7X8V2</accession>
<dbReference type="PANTHER" id="PTHR16305:SF35">
    <property type="entry name" value="TRANSCRIPTIONAL ACTIVATOR DOMAIN"/>
    <property type="match status" value="1"/>
</dbReference>
<organism evidence="4 5">
    <name type="scientific">Nocardia xishanensis</name>
    <dbReference type="NCBI Taxonomy" id="238964"/>
    <lineage>
        <taxon>Bacteria</taxon>
        <taxon>Bacillati</taxon>
        <taxon>Actinomycetota</taxon>
        <taxon>Actinomycetes</taxon>
        <taxon>Mycobacteriales</taxon>
        <taxon>Nocardiaceae</taxon>
        <taxon>Nocardia</taxon>
    </lineage>
</organism>
<comment type="caution">
    <text evidence="4">The sequence shown here is derived from an EMBL/GenBank/DDBJ whole genome shotgun (WGS) entry which is preliminary data.</text>
</comment>
<dbReference type="SUPFAM" id="SSF46894">
    <property type="entry name" value="C-terminal effector domain of the bipartite response regulators"/>
    <property type="match status" value="1"/>
</dbReference>
<dbReference type="InterPro" id="IPR036388">
    <property type="entry name" value="WH-like_DNA-bd_sf"/>
</dbReference>
<keyword evidence="2 4" id="KW-0067">ATP-binding</keyword>
<dbReference type="SUPFAM" id="SSF52540">
    <property type="entry name" value="P-loop containing nucleoside triphosphate hydrolases"/>
    <property type="match status" value="1"/>
</dbReference>
<dbReference type="Pfam" id="PF00196">
    <property type="entry name" value="GerE"/>
    <property type="match status" value="1"/>
</dbReference>
<keyword evidence="5" id="KW-1185">Reference proteome</keyword>
<dbReference type="InterPro" id="IPR027417">
    <property type="entry name" value="P-loop_NTPase"/>
</dbReference>
<proteinExistence type="predicted"/>
<sequence>MTSGLIGRDRELADLLRRLDEAVGGTPQLVTCSGEPGIGKTRLMTELTGLARRRGVRTLWSRAMELPDAPPFRLWQPVLGDGFGEGEPISGRAALFERFAARLDSGVTPTLFVIDDVQWADEPSLLGLLHVVRQLRTQRILVCVTERDAVADAAPGWRMVKADLLREAGSRTIQLTGLTPAAAAACLAAEAGRPVTDELAARIHAMTAGNPFYLREFGRALRDGADPELPLPATLRQVIQGRVARLSPRAQEFLRAASIMGDQFAIAVVARLIGRPAAECLSAVDEAAATGLLTTATEPGSMRFAHALVKEALREGLPLQQRVVWHTRAADAIEALYPDALDAFSAGLARHYAEAAIAGDREPARRWARRAGDLALRELAFEEAVRLYGLAVANADDAAPGERSRTLLARATASQRAGDLAAARADCSAAVAVARRVNDAALRAECALVLEPIGDRAWDRDIHAWCAEALAGDIPDLLRARLLARLTEAAVYLGQLDEASETSGAAMALAESVADDETRVAALRARQLACTGPEHRDEYAVLAAEMVAAGVRTGNAATEMWGHLWTIDSLWTRGAIGGVATELSRLRWCVRHTGGPMANWHLLIAEATFAQGRGDLAEAARLGEQAYRLAESIGHPAGEGAYRALLTVIGHHGGQLDITCTPPPTRMSGEVRNALFAALGIAFPLVERGRLQEGESLYRSLGPPRQWEIPPYFVLNALVTGGAVATALGAVGDIRYFADRLREHRGFHVAGTGGSGHYLGPVELWLGKFAAALGDTDAAESDLRTAGRICRDIGARCFAVEADCELAELVSADAPGEAIALADAALPLAESYGMAPWVRRLRTIIGAHTRSTTLSPRELEVAELIATGATNRDIARTLTISERTAQNHVQHILTKLGVDNRGQIAAWMRRSG</sequence>
<dbReference type="PROSITE" id="PS50043">
    <property type="entry name" value="HTH_LUXR_2"/>
    <property type="match status" value="1"/>
</dbReference>
<evidence type="ECO:0000313" key="5">
    <source>
        <dbReference type="Proteomes" id="UP001611415"/>
    </source>
</evidence>
<dbReference type="InterPro" id="IPR000792">
    <property type="entry name" value="Tscrpt_reg_LuxR_C"/>
</dbReference>
<reference evidence="4 5" key="1">
    <citation type="submission" date="2024-10" db="EMBL/GenBank/DDBJ databases">
        <title>The Natural Products Discovery Center: Release of the First 8490 Sequenced Strains for Exploring Actinobacteria Biosynthetic Diversity.</title>
        <authorList>
            <person name="Kalkreuter E."/>
            <person name="Kautsar S.A."/>
            <person name="Yang D."/>
            <person name="Bader C.D."/>
            <person name="Teijaro C.N."/>
            <person name="Fluegel L."/>
            <person name="Davis C.M."/>
            <person name="Simpson J.R."/>
            <person name="Lauterbach L."/>
            <person name="Steele A.D."/>
            <person name="Gui C."/>
            <person name="Meng S."/>
            <person name="Li G."/>
            <person name="Viehrig K."/>
            <person name="Ye F."/>
            <person name="Su P."/>
            <person name="Kiefer A.F."/>
            <person name="Nichols A."/>
            <person name="Cepeda A.J."/>
            <person name="Yan W."/>
            <person name="Fan B."/>
            <person name="Jiang Y."/>
            <person name="Adhikari A."/>
            <person name="Zheng C.-J."/>
            <person name="Schuster L."/>
            <person name="Cowan T.M."/>
            <person name="Smanski M.J."/>
            <person name="Chevrette M.G."/>
            <person name="De Carvalho L.P.S."/>
            <person name="Shen B."/>
        </authorList>
    </citation>
    <scope>NUCLEOTIDE SEQUENCE [LARGE SCALE GENOMIC DNA]</scope>
    <source>
        <strain evidence="4 5">NPDC019275</strain>
    </source>
</reference>
<feature type="domain" description="HTH luxR-type" evidence="3">
    <location>
        <begin position="847"/>
        <end position="912"/>
    </location>
</feature>
<protein>
    <submittedName>
        <fullName evidence="4">ATP-binding protein</fullName>
    </submittedName>
</protein>
<dbReference type="RefSeq" id="WP_397094912.1">
    <property type="nucleotide sequence ID" value="NZ_JBIRYO010000025.1"/>
</dbReference>
<keyword evidence="1" id="KW-0547">Nucleotide-binding</keyword>
<dbReference type="InterPro" id="IPR016032">
    <property type="entry name" value="Sig_transdc_resp-reg_C-effctor"/>
</dbReference>
<dbReference type="SMART" id="SM00421">
    <property type="entry name" value="HTH_LUXR"/>
    <property type="match status" value="1"/>
</dbReference>
<name>A0ABW7X8V2_9NOCA</name>
<dbReference type="EMBL" id="JBIRYO010000025">
    <property type="protein sequence ID" value="MFI2477551.1"/>
    <property type="molecule type" value="Genomic_DNA"/>
</dbReference>
<evidence type="ECO:0000313" key="4">
    <source>
        <dbReference type="EMBL" id="MFI2477551.1"/>
    </source>
</evidence>
<dbReference type="GO" id="GO:0005524">
    <property type="term" value="F:ATP binding"/>
    <property type="evidence" value="ECO:0007669"/>
    <property type="project" value="UniProtKB-KW"/>
</dbReference>
<dbReference type="Pfam" id="PF13191">
    <property type="entry name" value="AAA_16"/>
    <property type="match status" value="1"/>
</dbReference>
<dbReference type="PANTHER" id="PTHR16305">
    <property type="entry name" value="TESTICULAR SOLUBLE ADENYLYL CYCLASE"/>
    <property type="match status" value="1"/>
</dbReference>
<gene>
    <name evidence="4" type="ORF">ACH49W_29605</name>
</gene>
<dbReference type="PRINTS" id="PR00038">
    <property type="entry name" value="HTHLUXR"/>
</dbReference>
<evidence type="ECO:0000259" key="3">
    <source>
        <dbReference type="PROSITE" id="PS50043"/>
    </source>
</evidence>
<evidence type="ECO:0000256" key="2">
    <source>
        <dbReference type="ARBA" id="ARBA00022840"/>
    </source>
</evidence>
<dbReference type="Gene3D" id="3.40.50.300">
    <property type="entry name" value="P-loop containing nucleotide triphosphate hydrolases"/>
    <property type="match status" value="1"/>
</dbReference>
<dbReference type="Gene3D" id="1.10.10.10">
    <property type="entry name" value="Winged helix-like DNA-binding domain superfamily/Winged helix DNA-binding domain"/>
    <property type="match status" value="1"/>
</dbReference>